<dbReference type="PANTHER" id="PTHR12011:SF60">
    <property type="entry name" value="ADHESION G PROTEIN-COUPLED RECEPTOR L3"/>
    <property type="match status" value="1"/>
</dbReference>
<protein>
    <recommendedName>
        <fullName evidence="6">G-protein coupled receptors family 2 profile 2 domain-containing protein</fullName>
    </recommendedName>
</protein>
<dbReference type="Gene3D" id="1.20.1070.10">
    <property type="entry name" value="Rhodopsin 7-helix transmembrane proteins"/>
    <property type="match status" value="1"/>
</dbReference>
<keyword evidence="8" id="KW-1185">Reference proteome</keyword>
<dbReference type="GO" id="GO:0007166">
    <property type="term" value="P:cell surface receptor signaling pathway"/>
    <property type="evidence" value="ECO:0007669"/>
    <property type="project" value="InterPro"/>
</dbReference>
<organism evidence="7 8">
    <name type="scientific">Sinocyclocheilus rhinocerous</name>
    <dbReference type="NCBI Taxonomy" id="307959"/>
    <lineage>
        <taxon>Eukaryota</taxon>
        <taxon>Metazoa</taxon>
        <taxon>Chordata</taxon>
        <taxon>Craniata</taxon>
        <taxon>Vertebrata</taxon>
        <taxon>Euteleostomi</taxon>
        <taxon>Actinopterygii</taxon>
        <taxon>Neopterygii</taxon>
        <taxon>Teleostei</taxon>
        <taxon>Ostariophysi</taxon>
        <taxon>Cypriniformes</taxon>
        <taxon>Cyprinidae</taxon>
        <taxon>Cyprininae</taxon>
        <taxon>Sinocyclocheilus</taxon>
    </lineage>
</organism>
<sequence>MFLEGVQLYIMLVEVFESEYSRTKYFYLTGYGVPAVIVAVSAAVDYHSYGTERVCWLRLDTYFIWSFIGPATLIIMVIMHFVGFIYLYLSLSLRSWVIGAIALLCLLGLTWAFGLMYINESTVIMAYLFTIFNSLQGMFIFIFHCILQKKVTHTNRHSHKGDSSVIRIVRYELTILTFFFSQSQVLSWDSDFFSRNLDFFSQLQIYIS</sequence>
<evidence type="ECO:0000256" key="1">
    <source>
        <dbReference type="ARBA" id="ARBA00004141"/>
    </source>
</evidence>
<evidence type="ECO:0000256" key="5">
    <source>
        <dbReference type="SAM" id="Phobius"/>
    </source>
</evidence>
<dbReference type="InterPro" id="IPR017981">
    <property type="entry name" value="GPCR_2-like_7TM"/>
</dbReference>
<proteinExistence type="predicted"/>
<dbReference type="GO" id="GO:0004930">
    <property type="term" value="F:G protein-coupled receptor activity"/>
    <property type="evidence" value="ECO:0007669"/>
    <property type="project" value="InterPro"/>
</dbReference>
<dbReference type="InterPro" id="IPR017983">
    <property type="entry name" value="GPCR_2_secretin-like_CS"/>
</dbReference>
<feature type="transmembrane region" description="Helical" evidence="5">
    <location>
        <begin position="96"/>
        <end position="118"/>
    </location>
</feature>
<evidence type="ECO:0000259" key="6">
    <source>
        <dbReference type="PROSITE" id="PS50261"/>
    </source>
</evidence>
<feature type="domain" description="G-protein coupled receptors family 2 profile 2" evidence="6">
    <location>
        <begin position="1"/>
        <end position="148"/>
    </location>
</feature>
<evidence type="ECO:0000313" key="7">
    <source>
        <dbReference type="Ensembl" id="ENSSRHP00000079031.1"/>
    </source>
</evidence>
<evidence type="ECO:0000313" key="8">
    <source>
        <dbReference type="Proteomes" id="UP000472270"/>
    </source>
</evidence>
<dbReference type="PROSITE" id="PS00650">
    <property type="entry name" value="G_PROTEIN_RECEP_F2_2"/>
    <property type="match status" value="1"/>
</dbReference>
<reference evidence="7" key="1">
    <citation type="submission" date="2025-08" db="UniProtKB">
        <authorList>
            <consortium name="Ensembl"/>
        </authorList>
    </citation>
    <scope>IDENTIFICATION</scope>
</reference>
<reference evidence="7" key="2">
    <citation type="submission" date="2025-09" db="UniProtKB">
        <authorList>
            <consortium name="Ensembl"/>
        </authorList>
    </citation>
    <scope>IDENTIFICATION</scope>
</reference>
<accession>A0A673LQR8</accession>
<keyword evidence="4 5" id="KW-0472">Membrane</keyword>
<feature type="transmembrane region" description="Helical" evidence="5">
    <location>
        <begin position="25"/>
        <end position="44"/>
    </location>
</feature>
<dbReference type="InterPro" id="IPR000832">
    <property type="entry name" value="GPCR_2_secretin-like"/>
</dbReference>
<dbReference type="AlphaFoldDB" id="A0A673LQR8"/>
<evidence type="ECO:0000256" key="4">
    <source>
        <dbReference type="ARBA" id="ARBA00023136"/>
    </source>
</evidence>
<keyword evidence="3 5" id="KW-1133">Transmembrane helix</keyword>
<dbReference type="Proteomes" id="UP000472270">
    <property type="component" value="Unassembled WGS sequence"/>
</dbReference>
<dbReference type="Ensembl" id="ENSSRHT00000081173.1">
    <property type="protein sequence ID" value="ENSSRHP00000079031.1"/>
    <property type="gene ID" value="ENSSRHG00000039204.1"/>
</dbReference>
<name>A0A673LQR8_9TELE</name>
<evidence type="ECO:0000256" key="3">
    <source>
        <dbReference type="ARBA" id="ARBA00022989"/>
    </source>
</evidence>
<keyword evidence="2 5" id="KW-0812">Transmembrane</keyword>
<comment type="subcellular location">
    <subcellularLocation>
        <location evidence="1">Membrane</location>
        <topology evidence="1">Multi-pass membrane protein</topology>
    </subcellularLocation>
</comment>
<feature type="transmembrane region" description="Helical" evidence="5">
    <location>
        <begin position="124"/>
        <end position="147"/>
    </location>
</feature>
<feature type="transmembrane region" description="Helical" evidence="5">
    <location>
        <begin position="64"/>
        <end position="89"/>
    </location>
</feature>
<dbReference type="GO" id="GO:0005886">
    <property type="term" value="C:plasma membrane"/>
    <property type="evidence" value="ECO:0007669"/>
    <property type="project" value="TreeGrafter"/>
</dbReference>
<dbReference type="Pfam" id="PF00002">
    <property type="entry name" value="7tm_2"/>
    <property type="match status" value="1"/>
</dbReference>
<evidence type="ECO:0000256" key="2">
    <source>
        <dbReference type="ARBA" id="ARBA00022692"/>
    </source>
</evidence>
<dbReference type="PROSITE" id="PS50261">
    <property type="entry name" value="G_PROTEIN_RECEP_F2_4"/>
    <property type="match status" value="1"/>
</dbReference>
<dbReference type="PANTHER" id="PTHR12011">
    <property type="entry name" value="ADHESION G-PROTEIN COUPLED RECEPTOR"/>
    <property type="match status" value="1"/>
</dbReference>
<dbReference type="GO" id="GO:0007189">
    <property type="term" value="P:adenylate cyclase-activating G protein-coupled receptor signaling pathway"/>
    <property type="evidence" value="ECO:0007669"/>
    <property type="project" value="TreeGrafter"/>
</dbReference>